<dbReference type="AlphaFoldDB" id="A0A151MKD5"/>
<accession>A0A151MKD5</accession>
<proteinExistence type="predicted"/>
<organism evidence="1 2">
    <name type="scientific">Alligator mississippiensis</name>
    <name type="common">American alligator</name>
    <dbReference type="NCBI Taxonomy" id="8496"/>
    <lineage>
        <taxon>Eukaryota</taxon>
        <taxon>Metazoa</taxon>
        <taxon>Chordata</taxon>
        <taxon>Craniata</taxon>
        <taxon>Vertebrata</taxon>
        <taxon>Euteleostomi</taxon>
        <taxon>Archelosauria</taxon>
        <taxon>Archosauria</taxon>
        <taxon>Crocodylia</taxon>
        <taxon>Alligatoridae</taxon>
        <taxon>Alligatorinae</taxon>
        <taxon>Alligator</taxon>
    </lineage>
</organism>
<comment type="caution">
    <text evidence="1">The sequence shown here is derived from an EMBL/GenBank/DDBJ whole genome shotgun (WGS) entry which is preliminary data.</text>
</comment>
<keyword evidence="2" id="KW-1185">Reference proteome</keyword>
<evidence type="ECO:0000313" key="2">
    <source>
        <dbReference type="Proteomes" id="UP000050525"/>
    </source>
</evidence>
<dbReference type="Proteomes" id="UP000050525">
    <property type="component" value="Unassembled WGS sequence"/>
</dbReference>
<gene>
    <name evidence="1" type="ORF">Y1Q_0023789</name>
</gene>
<reference evidence="1 2" key="1">
    <citation type="journal article" date="2012" name="Genome Biol.">
        <title>Sequencing three crocodilian genomes to illuminate the evolution of archosaurs and amniotes.</title>
        <authorList>
            <person name="St John J.A."/>
            <person name="Braun E.L."/>
            <person name="Isberg S.R."/>
            <person name="Miles L.G."/>
            <person name="Chong A.Y."/>
            <person name="Gongora J."/>
            <person name="Dalzell P."/>
            <person name="Moran C."/>
            <person name="Bed'hom B."/>
            <person name="Abzhanov A."/>
            <person name="Burgess S.C."/>
            <person name="Cooksey A.M."/>
            <person name="Castoe T.A."/>
            <person name="Crawford N.G."/>
            <person name="Densmore L.D."/>
            <person name="Drew J.C."/>
            <person name="Edwards S.V."/>
            <person name="Faircloth B.C."/>
            <person name="Fujita M.K."/>
            <person name="Greenwold M.J."/>
            <person name="Hoffmann F.G."/>
            <person name="Howard J.M."/>
            <person name="Iguchi T."/>
            <person name="Janes D.E."/>
            <person name="Khan S.Y."/>
            <person name="Kohno S."/>
            <person name="de Koning A.J."/>
            <person name="Lance S.L."/>
            <person name="McCarthy F.M."/>
            <person name="McCormack J.E."/>
            <person name="Merchant M.E."/>
            <person name="Peterson D.G."/>
            <person name="Pollock D.D."/>
            <person name="Pourmand N."/>
            <person name="Raney B.J."/>
            <person name="Roessler K.A."/>
            <person name="Sanford J.R."/>
            <person name="Sawyer R.H."/>
            <person name="Schmidt C.J."/>
            <person name="Triplett E.W."/>
            <person name="Tuberville T.D."/>
            <person name="Venegas-Anaya M."/>
            <person name="Howard J.T."/>
            <person name="Jarvis E.D."/>
            <person name="Guillette L.J.Jr."/>
            <person name="Glenn T.C."/>
            <person name="Green R.E."/>
            <person name="Ray D.A."/>
        </authorList>
    </citation>
    <scope>NUCLEOTIDE SEQUENCE [LARGE SCALE GENOMIC DNA]</scope>
    <source>
        <strain evidence="1">KSC_2009_1</strain>
    </source>
</reference>
<dbReference type="EMBL" id="AKHW03005996">
    <property type="protein sequence ID" value="KYO24923.1"/>
    <property type="molecule type" value="Genomic_DNA"/>
</dbReference>
<sequence>MYSAVSSLCQQCRLAGEPAPESHPCLKSDGSLPRQLYGCPKEHLGSFLVTVLVRQVPDFLCIRAMPCDPQLDKTSSHTPGLLYMSMEAAAIHWNSSTSEQTR</sequence>
<protein>
    <submittedName>
        <fullName evidence="1">Uncharacterized protein</fullName>
    </submittedName>
</protein>
<evidence type="ECO:0000313" key="1">
    <source>
        <dbReference type="EMBL" id="KYO24923.1"/>
    </source>
</evidence>
<name>A0A151MKD5_ALLMI</name>